<organism evidence="6 7">
    <name type="scientific">Pseudaminobacter soli</name>
    <name type="common">ex Li et al. 2025</name>
    <dbReference type="NCBI Taxonomy" id="1295366"/>
    <lineage>
        <taxon>Bacteria</taxon>
        <taxon>Pseudomonadati</taxon>
        <taxon>Pseudomonadota</taxon>
        <taxon>Alphaproteobacteria</taxon>
        <taxon>Hyphomicrobiales</taxon>
        <taxon>Phyllobacteriaceae</taxon>
        <taxon>Pseudaminobacter</taxon>
    </lineage>
</organism>
<sequence>MLVGLSLGAAPVAPAAAFDLFGVHLWGAKKADSFEDIIGEPQNYTVDFSVSGGNEDVEKKLQGASGLWAHREKPASGAAGLLAKARGDYRRLLAALYSEGRYGGSISILVGGREAADLPPDTELPDPVAVRVVVNPGPIFLFGETSIINRAPPLIDRKDKIRLPEDQGFRPGEVARSGVILSAERLSVDAWRQQGFAKAKVAERNVVAEHDRDIVNATLTMDPGRKAYYGPIDVEGTERIDPKFLAWMTGIEPGKEYDPDDLARASKRLARLEVFRAMRFQEADEIGKDGSLPVSLIVQERLPRRFGVGGSYSTLDGAGLEAYWLHRNLFGHAERLRVEGKVSGLVNTFKPDELTYRLGATFVRPGVYTPDTDFVSSVVGEREVLDAYTRNGATVQAGFNRIFSDELSGRILLESSAARFKDDVFGTRNFIDVGLLGGIVYDSRDNKTDATEGYYAEATLEPYYEFNYGNPTFRATAEGRAYYGFGAEKRVVAAGRIKVGSIAGPSAAEIAPDKLFFAGGGGSVRGYAYRNIGVPVGDGRIIGGRSLIEGSAELRVRATDSIGVVGFVDAGYVGGDSIPNFKDHLRVGVGGGLRYITGLGPIRLDAAVPLNRGPGDPSFGFYVGIGQAF</sequence>
<feature type="domain" description="Bacterial surface antigen (D15)" evidence="4">
    <location>
        <begin position="328"/>
        <end position="629"/>
    </location>
</feature>
<name>A0A2P7S4K8_9HYPH</name>
<dbReference type="PANTHER" id="PTHR12815">
    <property type="entry name" value="SORTING AND ASSEMBLY MACHINERY SAMM50 PROTEIN FAMILY MEMBER"/>
    <property type="match status" value="1"/>
</dbReference>
<dbReference type="InterPro" id="IPR000184">
    <property type="entry name" value="Bac_surfAg_D15"/>
</dbReference>
<keyword evidence="2" id="KW-0812">Transmembrane</keyword>
<dbReference type="Gene3D" id="2.40.160.50">
    <property type="entry name" value="membrane protein fhac: a member of the omp85/tpsb transporter family"/>
    <property type="match status" value="1"/>
</dbReference>
<comment type="caution">
    <text evidence="6">The sequence shown here is derived from an EMBL/GenBank/DDBJ whole genome shotgun (WGS) entry which is preliminary data.</text>
</comment>
<dbReference type="AlphaFoldDB" id="A0A2P7S4K8"/>
<gene>
    <name evidence="6" type="ORF">C7I85_22305</name>
</gene>
<evidence type="ECO:0000313" key="7">
    <source>
        <dbReference type="Proteomes" id="UP000240653"/>
    </source>
</evidence>
<dbReference type="PANTHER" id="PTHR12815:SF42">
    <property type="entry name" value="BACTERIAL SURFACE ANTIGEN (D15) DOMAIN-CONTAINING PROTEIN"/>
    <property type="match status" value="1"/>
</dbReference>
<evidence type="ECO:0000259" key="4">
    <source>
        <dbReference type="Pfam" id="PF01103"/>
    </source>
</evidence>
<protein>
    <submittedName>
        <fullName evidence="6">Uncharacterized protein</fullName>
    </submittedName>
</protein>
<dbReference type="Pfam" id="PF07244">
    <property type="entry name" value="POTRA"/>
    <property type="match status" value="1"/>
</dbReference>
<proteinExistence type="predicted"/>
<reference evidence="6 7" key="1">
    <citation type="submission" date="2018-03" db="EMBL/GenBank/DDBJ databases">
        <title>The draft genome of Mesorhizobium soli JCM 19897.</title>
        <authorList>
            <person name="Li L."/>
            <person name="Liu L."/>
            <person name="Liang L."/>
            <person name="Wang T."/>
            <person name="Zhang X."/>
        </authorList>
    </citation>
    <scope>NUCLEOTIDE SEQUENCE [LARGE SCALE GENOMIC DNA]</scope>
    <source>
        <strain evidence="6 7">JCM 19897</strain>
    </source>
</reference>
<keyword evidence="3" id="KW-0472">Membrane</keyword>
<dbReference type="InterPro" id="IPR010827">
    <property type="entry name" value="BamA/TamA_POTRA"/>
</dbReference>
<evidence type="ECO:0000256" key="1">
    <source>
        <dbReference type="ARBA" id="ARBA00004370"/>
    </source>
</evidence>
<evidence type="ECO:0000259" key="5">
    <source>
        <dbReference type="Pfam" id="PF07244"/>
    </source>
</evidence>
<dbReference type="Gene3D" id="3.10.20.310">
    <property type="entry name" value="membrane protein fhac"/>
    <property type="match status" value="1"/>
</dbReference>
<keyword evidence="7" id="KW-1185">Reference proteome</keyword>
<dbReference type="GO" id="GO:0019867">
    <property type="term" value="C:outer membrane"/>
    <property type="evidence" value="ECO:0007669"/>
    <property type="project" value="InterPro"/>
</dbReference>
<evidence type="ECO:0000256" key="2">
    <source>
        <dbReference type="ARBA" id="ARBA00022452"/>
    </source>
</evidence>
<comment type="subcellular location">
    <subcellularLocation>
        <location evidence="1">Membrane</location>
    </subcellularLocation>
</comment>
<dbReference type="InterPro" id="IPR039910">
    <property type="entry name" value="D15-like"/>
</dbReference>
<accession>A0A2P7S4K8</accession>
<dbReference type="Pfam" id="PF01103">
    <property type="entry name" value="Omp85"/>
    <property type="match status" value="1"/>
</dbReference>
<evidence type="ECO:0000256" key="3">
    <source>
        <dbReference type="ARBA" id="ARBA00023136"/>
    </source>
</evidence>
<dbReference type="Proteomes" id="UP000240653">
    <property type="component" value="Unassembled WGS sequence"/>
</dbReference>
<dbReference type="EMBL" id="PXYL01000014">
    <property type="protein sequence ID" value="PSJ57413.1"/>
    <property type="molecule type" value="Genomic_DNA"/>
</dbReference>
<dbReference type="OrthoDB" id="9769707at2"/>
<evidence type="ECO:0000313" key="6">
    <source>
        <dbReference type="EMBL" id="PSJ57413.1"/>
    </source>
</evidence>
<feature type="domain" description="POTRA" evidence="5">
    <location>
        <begin position="228"/>
        <end position="277"/>
    </location>
</feature>
<keyword evidence="2" id="KW-1134">Transmembrane beta strand</keyword>